<dbReference type="AlphaFoldDB" id="A0A841B8N8"/>
<dbReference type="Proteomes" id="UP000580861">
    <property type="component" value="Unassembled WGS sequence"/>
</dbReference>
<evidence type="ECO:0000313" key="3">
    <source>
        <dbReference type="Proteomes" id="UP000580861"/>
    </source>
</evidence>
<keyword evidence="3" id="KW-1185">Reference proteome</keyword>
<keyword evidence="1" id="KW-1133">Transmembrane helix</keyword>
<reference evidence="2 3" key="1">
    <citation type="submission" date="2020-08" db="EMBL/GenBank/DDBJ databases">
        <title>Sequencing the genomes of 1000 actinobacteria strains.</title>
        <authorList>
            <person name="Klenk H.-P."/>
        </authorList>
    </citation>
    <scope>NUCLEOTIDE SEQUENCE [LARGE SCALE GENOMIC DNA]</scope>
    <source>
        <strain evidence="2 3">DSM 45272</strain>
    </source>
</reference>
<gene>
    <name evidence="2" type="ORF">HDA45_005337</name>
</gene>
<accession>A0A841B8N8</accession>
<dbReference type="PANTHER" id="PTHR36974:SF1">
    <property type="entry name" value="DOXX FAMILY MEMBRANE PROTEIN"/>
    <property type="match status" value="1"/>
</dbReference>
<dbReference type="EMBL" id="JACHMX010000001">
    <property type="protein sequence ID" value="MBB5855250.1"/>
    <property type="molecule type" value="Genomic_DNA"/>
</dbReference>
<dbReference type="GO" id="GO:0030416">
    <property type="term" value="P:methylamine metabolic process"/>
    <property type="evidence" value="ECO:0007669"/>
    <property type="project" value="InterPro"/>
</dbReference>
<feature type="transmembrane region" description="Helical" evidence="1">
    <location>
        <begin position="71"/>
        <end position="92"/>
    </location>
</feature>
<comment type="caution">
    <text evidence="2">The sequence shown here is derived from an EMBL/GenBank/DDBJ whole genome shotgun (WGS) entry which is preliminary data.</text>
</comment>
<keyword evidence="1" id="KW-0812">Transmembrane</keyword>
<proteinExistence type="predicted"/>
<feature type="transmembrane region" description="Helical" evidence="1">
    <location>
        <begin position="12"/>
        <end position="28"/>
    </location>
</feature>
<keyword evidence="1" id="KW-0472">Membrane</keyword>
<evidence type="ECO:0000313" key="2">
    <source>
        <dbReference type="EMBL" id="MBB5855250.1"/>
    </source>
</evidence>
<dbReference type="RefSeq" id="WP_184899797.1">
    <property type="nucleotide sequence ID" value="NZ_JACHMX010000001.1"/>
</dbReference>
<evidence type="ECO:0000256" key="1">
    <source>
        <dbReference type="SAM" id="Phobius"/>
    </source>
</evidence>
<organism evidence="2 3">
    <name type="scientific">Amycolatopsis umgeniensis</name>
    <dbReference type="NCBI Taxonomy" id="336628"/>
    <lineage>
        <taxon>Bacteria</taxon>
        <taxon>Bacillati</taxon>
        <taxon>Actinomycetota</taxon>
        <taxon>Actinomycetes</taxon>
        <taxon>Pseudonocardiales</taxon>
        <taxon>Pseudonocardiaceae</taxon>
        <taxon>Amycolatopsis</taxon>
    </lineage>
</organism>
<dbReference type="GO" id="GO:0016020">
    <property type="term" value="C:membrane"/>
    <property type="evidence" value="ECO:0007669"/>
    <property type="project" value="UniProtKB-SubCell"/>
</dbReference>
<name>A0A841B8N8_9PSEU</name>
<protein>
    <submittedName>
        <fullName evidence="2">Putative membrane protein</fullName>
    </submittedName>
</protein>
<sequence length="128" mass="13727">MSSDHKPSQRPAYFLAGLLGAAGVLHFVQPKPFDAIIPKQLPGSARAWTYGSGVAELGVAAAVAAPKTRRLGGLAAALLFVVVLPGNVKMALDADRRKAPKHWRAAFWARVPLQIPLVTWALKVRDRA</sequence>
<dbReference type="PANTHER" id="PTHR36974">
    <property type="entry name" value="MEMBRANE PROTEIN-RELATED"/>
    <property type="match status" value="1"/>
</dbReference>